<dbReference type="Proteomes" id="UP000287166">
    <property type="component" value="Unassembled WGS sequence"/>
</dbReference>
<gene>
    <name evidence="2" type="ORF">SCP_1601350</name>
</gene>
<comment type="caution">
    <text evidence="2">The sequence shown here is derived from an EMBL/GenBank/DDBJ whole genome shotgun (WGS) entry which is preliminary data.</text>
</comment>
<feature type="region of interest" description="Disordered" evidence="1">
    <location>
        <begin position="102"/>
        <end position="138"/>
    </location>
</feature>
<dbReference type="AlphaFoldDB" id="A0A401H4Z3"/>
<evidence type="ECO:0000313" key="2">
    <source>
        <dbReference type="EMBL" id="GBE89473.1"/>
    </source>
</evidence>
<dbReference type="OrthoDB" id="2811442at2759"/>
<organism evidence="2 3">
    <name type="scientific">Sparassis crispa</name>
    <dbReference type="NCBI Taxonomy" id="139825"/>
    <lineage>
        <taxon>Eukaryota</taxon>
        <taxon>Fungi</taxon>
        <taxon>Dikarya</taxon>
        <taxon>Basidiomycota</taxon>
        <taxon>Agaricomycotina</taxon>
        <taxon>Agaricomycetes</taxon>
        <taxon>Polyporales</taxon>
        <taxon>Sparassidaceae</taxon>
        <taxon>Sparassis</taxon>
    </lineage>
</organism>
<dbReference type="RefSeq" id="XP_027620386.1">
    <property type="nucleotide sequence ID" value="XM_027764585.1"/>
</dbReference>
<dbReference type="EMBL" id="BFAD01000016">
    <property type="protein sequence ID" value="GBE89473.1"/>
    <property type="molecule type" value="Genomic_DNA"/>
</dbReference>
<dbReference type="InParanoid" id="A0A401H4Z3"/>
<keyword evidence="3" id="KW-1185">Reference proteome</keyword>
<protein>
    <submittedName>
        <fullName evidence="2">Uncharacterized protein</fullName>
    </submittedName>
</protein>
<reference evidence="2 3" key="1">
    <citation type="journal article" date="2018" name="Sci. Rep.">
        <title>Genome sequence of the cauliflower mushroom Sparassis crispa (Hanabiratake) and its association with beneficial usage.</title>
        <authorList>
            <person name="Kiyama R."/>
            <person name="Furutani Y."/>
            <person name="Kawaguchi K."/>
            <person name="Nakanishi T."/>
        </authorList>
    </citation>
    <scope>NUCLEOTIDE SEQUENCE [LARGE SCALE GENOMIC DNA]</scope>
</reference>
<accession>A0A401H4Z3</accession>
<evidence type="ECO:0000256" key="1">
    <source>
        <dbReference type="SAM" id="MobiDB-lite"/>
    </source>
</evidence>
<dbReference type="GeneID" id="38786390"/>
<proteinExistence type="predicted"/>
<sequence>MARTDPHVKAIVDSLLPRRNVLLSSLIMCSVQPEQCHLVVASYSVTNAENLGVLFEICRTTPMCGHHLKRLRAQMTRGNMAQCHEDVAALCPPPVLGGVGYLHSDEPQSEAMPPPTSPMIDTSLPPSSPPPSSPLLSSPSTSPVFRCCGRPPLNSATMSVLVVCKGSDIPLIIPTRGIRREDYLEFKFKQSFIETVLIDDSQGLSPYQRYCPHLKKFVDDPKHTDKQYLLPGDTPVYREKGSTWNPSAAQIANIQVSATARLPVLMAAINTFAKNVLTTPSSSSGGSQSTLSMPSTSSSSRVCDAASSSSSSRCVAKRSLSPDVGTEGRKFRRMDKGKAREVIECDIELTDDEVEAEIIPNDDVLGEIIEIVDGKEYYYVM</sequence>
<evidence type="ECO:0000313" key="3">
    <source>
        <dbReference type="Proteomes" id="UP000287166"/>
    </source>
</evidence>
<feature type="region of interest" description="Disordered" evidence="1">
    <location>
        <begin position="279"/>
        <end position="304"/>
    </location>
</feature>
<name>A0A401H4Z3_9APHY</name>